<name>A0A5S9XN66_ARATH</name>
<dbReference type="ExpressionAtlas" id="A0A5S9XN66">
    <property type="expression patterns" value="baseline and differential"/>
</dbReference>
<evidence type="ECO:0000256" key="1">
    <source>
        <dbReference type="ARBA" id="ARBA00010838"/>
    </source>
</evidence>
<feature type="signal peptide" evidence="3">
    <location>
        <begin position="1"/>
        <end position="22"/>
    </location>
</feature>
<feature type="chain" id="PRO_5024839811" description="Beta-glucosidase" evidence="3">
    <location>
        <begin position="23"/>
        <end position="460"/>
    </location>
</feature>
<dbReference type="InterPro" id="IPR017853">
    <property type="entry name" value="GH"/>
</dbReference>
<dbReference type="AlphaFoldDB" id="A0A5S9XN66"/>
<dbReference type="PRINTS" id="PR00131">
    <property type="entry name" value="GLHYDRLASE1"/>
</dbReference>
<dbReference type="Gene3D" id="3.20.20.80">
    <property type="entry name" value="Glycosidases"/>
    <property type="match status" value="2"/>
</dbReference>
<reference evidence="4 5" key="1">
    <citation type="submission" date="2019-12" db="EMBL/GenBank/DDBJ databases">
        <authorList>
            <person name="Jiao W.-B."/>
            <person name="Schneeberger K."/>
        </authorList>
    </citation>
    <scope>NUCLEOTIDE SEQUENCE [LARGE SCALE GENOMIC DNA]</scope>
    <source>
        <strain evidence="5">cv. C24</strain>
    </source>
</reference>
<comment type="similarity">
    <text evidence="1 2">Belongs to the glycosyl hydrolase 1 family.</text>
</comment>
<evidence type="ECO:0000256" key="2">
    <source>
        <dbReference type="RuleBase" id="RU003690"/>
    </source>
</evidence>
<accession>A0A5S9XN66</accession>
<protein>
    <recommendedName>
        <fullName evidence="6">Beta-glucosidase</fullName>
    </recommendedName>
</protein>
<dbReference type="OrthoDB" id="65569at2759"/>
<dbReference type="EMBL" id="CACSHJ010000089">
    <property type="protein sequence ID" value="CAA0388138.1"/>
    <property type="molecule type" value="Genomic_DNA"/>
</dbReference>
<gene>
    <name evidence="4" type="ORF">C24_LOCUS16535</name>
</gene>
<sequence length="460" mass="51786">MKPFSQFFVFVVTVSATSYIDAFTRNDFPNDFLFEAATSAYQWEGAFDEDGKSPSVWDTTSHCDSGSNNGDIACDGYHKYKEDVMLMAEMGLESFRFSISWSRLIPNGRGRINPKGLLFYKNLIKELRSHGIEPQVTLYHYDLPQSLEDEYGGWINRKIIEDFTAFADVCFREFGEDVKLWTTINEATLFAIGSYGDGMRYGHCPPMNYSTANVCTETYIAGHNMLLAHSSASNLYKLKYKTKQRGSVGLSIYAYGLSPYTDSKDDEIATERAEAFLFGWMLKPLVVGDYPDIMKRTLGSRLPVFSEEESKQVKGSSDFVGVFDAVPWGLEGILQHIKQSYNNPPIYILENGKPMKHGSTLQDTPRAEFIQAYIGAVHNAITNGSDTRGYFVWSMIDLYELIGGYMTSYGMYYVNFSDPGRKRSPKLSASWYTGFLNGTIDVASQDTIQLQRKCSGSSSL</sequence>
<dbReference type="SUPFAM" id="SSF51445">
    <property type="entry name" value="(Trans)glycosidases"/>
    <property type="match status" value="1"/>
</dbReference>
<keyword evidence="3" id="KW-0732">Signal</keyword>
<organism evidence="4 5">
    <name type="scientific">Arabidopsis thaliana</name>
    <name type="common">Mouse-ear cress</name>
    <dbReference type="NCBI Taxonomy" id="3702"/>
    <lineage>
        <taxon>Eukaryota</taxon>
        <taxon>Viridiplantae</taxon>
        <taxon>Streptophyta</taxon>
        <taxon>Embryophyta</taxon>
        <taxon>Tracheophyta</taxon>
        <taxon>Spermatophyta</taxon>
        <taxon>Magnoliopsida</taxon>
        <taxon>eudicotyledons</taxon>
        <taxon>Gunneridae</taxon>
        <taxon>Pentapetalae</taxon>
        <taxon>rosids</taxon>
        <taxon>malvids</taxon>
        <taxon>Brassicales</taxon>
        <taxon>Brassicaceae</taxon>
        <taxon>Camelineae</taxon>
        <taxon>Arabidopsis</taxon>
    </lineage>
</organism>
<dbReference type="Pfam" id="PF00232">
    <property type="entry name" value="Glyco_hydro_1"/>
    <property type="match status" value="2"/>
</dbReference>
<proteinExistence type="inferred from homology"/>
<evidence type="ECO:0008006" key="6">
    <source>
        <dbReference type="Google" id="ProtNLM"/>
    </source>
</evidence>
<dbReference type="GO" id="GO:0004553">
    <property type="term" value="F:hydrolase activity, hydrolyzing O-glycosyl compounds"/>
    <property type="evidence" value="ECO:0007669"/>
    <property type="project" value="InterPro"/>
</dbReference>
<evidence type="ECO:0000313" key="5">
    <source>
        <dbReference type="Proteomes" id="UP000434276"/>
    </source>
</evidence>
<dbReference type="GO" id="GO:0005975">
    <property type="term" value="P:carbohydrate metabolic process"/>
    <property type="evidence" value="ECO:0007669"/>
    <property type="project" value="InterPro"/>
</dbReference>
<dbReference type="PANTHER" id="PTHR10353">
    <property type="entry name" value="GLYCOSYL HYDROLASE"/>
    <property type="match status" value="1"/>
</dbReference>
<evidence type="ECO:0000313" key="4">
    <source>
        <dbReference type="EMBL" id="CAA0388138.1"/>
    </source>
</evidence>
<evidence type="ECO:0000256" key="3">
    <source>
        <dbReference type="SAM" id="SignalP"/>
    </source>
</evidence>
<dbReference type="PANTHER" id="PTHR10353:SF211">
    <property type="entry name" value="BETA-GLUCOSIDASE 10-RELATED"/>
    <property type="match status" value="1"/>
</dbReference>
<dbReference type="InterPro" id="IPR001360">
    <property type="entry name" value="Glyco_hydro_1"/>
</dbReference>
<dbReference type="Proteomes" id="UP000434276">
    <property type="component" value="Unassembled WGS sequence"/>
</dbReference>